<feature type="transmembrane region" description="Helical" evidence="1">
    <location>
        <begin position="51"/>
        <end position="67"/>
    </location>
</feature>
<dbReference type="Proteomes" id="UP000235943">
    <property type="component" value="Unassembled WGS sequence"/>
</dbReference>
<accession>A0A2N8TNX6</accession>
<name>A0A2N8TNX6_9ACTN</name>
<reference evidence="2 3" key="1">
    <citation type="submission" date="2018-01" db="EMBL/GenBank/DDBJ databases">
        <title>Draft genome sequence of Streptomyces sp. 13K301.</title>
        <authorList>
            <person name="Sahin N."/>
            <person name="Saygin H."/>
            <person name="Ay H."/>
        </authorList>
    </citation>
    <scope>NUCLEOTIDE SEQUENCE [LARGE SCALE GENOMIC DNA]</scope>
    <source>
        <strain evidence="2 3">13K301</strain>
    </source>
</reference>
<evidence type="ECO:0000313" key="2">
    <source>
        <dbReference type="EMBL" id="PNG20673.1"/>
    </source>
</evidence>
<feature type="transmembrane region" description="Helical" evidence="1">
    <location>
        <begin position="79"/>
        <end position="99"/>
    </location>
</feature>
<comment type="caution">
    <text evidence="2">The sequence shown here is derived from an EMBL/GenBank/DDBJ whole genome shotgun (WGS) entry which is preliminary data.</text>
</comment>
<proteinExistence type="predicted"/>
<dbReference type="EMBL" id="POUC01000129">
    <property type="protein sequence ID" value="PNG20673.1"/>
    <property type="molecule type" value="Genomic_DNA"/>
</dbReference>
<gene>
    <name evidence="2" type="ORF">C1J00_18910</name>
</gene>
<evidence type="ECO:0000256" key="1">
    <source>
        <dbReference type="SAM" id="Phobius"/>
    </source>
</evidence>
<feature type="transmembrane region" description="Helical" evidence="1">
    <location>
        <begin position="120"/>
        <end position="141"/>
    </location>
</feature>
<keyword evidence="1" id="KW-0812">Transmembrane</keyword>
<keyword evidence="1" id="KW-1133">Transmembrane helix</keyword>
<keyword evidence="1" id="KW-0472">Membrane</keyword>
<protein>
    <submittedName>
        <fullName evidence="2">Uncharacterized protein</fullName>
    </submittedName>
</protein>
<sequence>MVNLRATVARVVERVLMPEKSSPLWWLFATVSVALYLAAMFPGMVNRRQKIWVSCGPVAGFLAIMAFSANHDWSLHEMLPAYCGVILGIALGVVGHWKAMRDFMTWRAENPGKPDDEGPGVPWMLQIAFTLPIFLGGAIWYTNTY</sequence>
<evidence type="ECO:0000313" key="3">
    <source>
        <dbReference type="Proteomes" id="UP000235943"/>
    </source>
</evidence>
<organism evidence="2 3">
    <name type="scientific">Streptomyces cahuitamycinicus</name>
    <dbReference type="NCBI Taxonomy" id="2070367"/>
    <lineage>
        <taxon>Bacteria</taxon>
        <taxon>Bacillati</taxon>
        <taxon>Actinomycetota</taxon>
        <taxon>Actinomycetes</taxon>
        <taxon>Kitasatosporales</taxon>
        <taxon>Streptomycetaceae</taxon>
        <taxon>Streptomyces</taxon>
    </lineage>
</organism>
<feature type="transmembrane region" description="Helical" evidence="1">
    <location>
        <begin position="24"/>
        <end position="44"/>
    </location>
</feature>
<dbReference type="AlphaFoldDB" id="A0A2N8TNX6"/>
<keyword evidence="3" id="KW-1185">Reference proteome</keyword>